<evidence type="ECO:0000256" key="3">
    <source>
        <dbReference type="ARBA" id="ARBA00022982"/>
    </source>
</evidence>
<dbReference type="InterPro" id="IPR011767">
    <property type="entry name" value="GLR_AS"/>
</dbReference>
<sequence length="91" mass="10242">MSDTPRVLMYSTAVCPFCTRAEQLLRARGVVDIEKVRIDLDPERRTEMLERTARRTVPQIYIGERHVGGSDDLFALDRAGKLLPLLAGQSV</sequence>
<dbReference type="SUPFAM" id="SSF52833">
    <property type="entry name" value="Thioredoxin-like"/>
    <property type="match status" value="1"/>
</dbReference>
<reference evidence="8 9" key="1">
    <citation type="submission" date="2020-10" db="EMBL/GenBank/DDBJ databases">
        <title>Connecting structure to function with the recovery of over 1000 high-quality activated sludge metagenome-assembled genomes encoding full-length rRNA genes using long-read sequencing.</title>
        <authorList>
            <person name="Singleton C.M."/>
            <person name="Petriglieri F."/>
            <person name="Kristensen J.M."/>
            <person name="Kirkegaard R.H."/>
            <person name="Michaelsen T.Y."/>
            <person name="Andersen M.H."/>
            <person name="Karst S.M."/>
            <person name="Dueholm M.S."/>
            <person name="Nielsen P.H."/>
            <person name="Albertsen M."/>
        </authorList>
    </citation>
    <scope>NUCLEOTIDE SEQUENCE [LARGE SCALE GENOMIC DNA]</scope>
    <source>
        <strain evidence="8">Fred_18-Q3-R57-64_BAT3C.720</strain>
    </source>
</reference>
<dbReference type="GO" id="GO:0005737">
    <property type="term" value="C:cytoplasm"/>
    <property type="evidence" value="ECO:0007669"/>
    <property type="project" value="TreeGrafter"/>
</dbReference>
<dbReference type="PANTHER" id="PTHR45694:SF18">
    <property type="entry name" value="GLUTAREDOXIN-1-RELATED"/>
    <property type="match status" value="1"/>
</dbReference>
<dbReference type="Pfam" id="PF00462">
    <property type="entry name" value="Glutaredoxin"/>
    <property type="match status" value="1"/>
</dbReference>
<organism evidence="8 9">
    <name type="scientific">Candidatus Accumulibacter affinis</name>
    <dbReference type="NCBI Taxonomy" id="2954384"/>
    <lineage>
        <taxon>Bacteria</taxon>
        <taxon>Pseudomonadati</taxon>
        <taxon>Pseudomonadota</taxon>
        <taxon>Betaproteobacteria</taxon>
        <taxon>Candidatus Accumulibacter</taxon>
    </lineage>
</organism>
<dbReference type="GO" id="GO:0034599">
    <property type="term" value="P:cellular response to oxidative stress"/>
    <property type="evidence" value="ECO:0007669"/>
    <property type="project" value="TreeGrafter"/>
</dbReference>
<dbReference type="InterPro" id="IPR014025">
    <property type="entry name" value="Glutaredoxin_subgr"/>
</dbReference>
<comment type="similarity">
    <text evidence="1 6">Belongs to the glutaredoxin family.</text>
</comment>
<name>A0A935W4U0_9PROT</name>
<dbReference type="GO" id="GO:0045454">
    <property type="term" value="P:cell redox homeostasis"/>
    <property type="evidence" value="ECO:0007669"/>
    <property type="project" value="InterPro"/>
</dbReference>
<protein>
    <recommendedName>
        <fullName evidence="6">Glutaredoxin</fullName>
    </recommendedName>
</protein>
<dbReference type="EMBL" id="JADJOT010000010">
    <property type="protein sequence ID" value="MBK7955497.1"/>
    <property type="molecule type" value="Genomic_DNA"/>
</dbReference>
<dbReference type="Gene3D" id="3.40.30.10">
    <property type="entry name" value="Glutaredoxin"/>
    <property type="match status" value="1"/>
</dbReference>
<evidence type="ECO:0000259" key="7">
    <source>
        <dbReference type="Pfam" id="PF00462"/>
    </source>
</evidence>
<keyword evidence="6" id="KW-0963">Cytoplasm</keyword>
<dbReference type="GO" id="GO:0015038">
    <property type="term" value="F:glutathione disulfide oxidoreductase activity"/>
    <property type="evidence" value="ECO:0007669"/>
    <property type="project" value="UniProtKB-UniRule"/>
</dbReference>
<dbReference type="PRINTS" id="PR00160">
    <property type="entry name" value="GLUTAREDOXIN"/>
</dbReference>
<keyword evidence="4" id="KW-1015">Disulfide bond</keyword>
<comment type="caution">
    <text evidence="8">The sequence shown here is derived from an EMBL/GenBank/DDBJ whole genome shotgun (WGS) entry which is preliminary data.</text>
</comment>
<dbReference type="PANTHER" id="PTHR45694">
    <property type="entry name" value="GLUTAREDOXIN 2"/>
    <property type="match status" value="1"/>
</dbReference>
<evidence type="ECO:0000313" key="9">
    <source>
        <dbReference type="Proteomes" id="UP000706151"/>
    </source>
</evidence>
<dbReference type="PROSITE" id="PS51354">
    <property type="entry name" value="GLUTAREDOXIN_2"/>
    <property type="match status" value="1"/>
</dbReference>
<keyword evidence="5 6" id="KW-0676">Redox-active center</keyword>
<comment type="function">
    <text evidence="6">Has a glutathione-disulfide oxidoreductase activity in the presence of NADPH and glutathione reductase. Reduces low molecular weight disulfides and proteins.</text>
</comment>
<dbReference type="InterPro" id="IPR036249">
    <property type="entry name" value="Thioredoxin-like_sf"/>
</dbReference>
<accession>A0A935W4U0</accession>
<evidence type="ECO:0000313" key="8">
    <source>
        <dbReference type="EMBL" id="MBK7955497.1"/>
    </source>
</evidence>
<evidence type="ECO:0000256" key="1">
    <source>
        <dbReference type="ARBA" id="ARBA00007787"/>
    </source>
</evidence>
<evidence type="ECO:0000256" key="2">
    <source>
        <dbReference type="ARBA" id="ARBA00022448"/>
    </source>
</evidence>
<evidence type="ECO:0000256" key="6">
    <source>
        <dbReference type="RuleBase" id="RU364065"/>
    </source>
</evidence>
<proteinExistence type="inferred from homology"/>
<feature type="domain" description="Glutaredoxin" evidence="7">
    <location>
        <begin position="7"/>
        <end position="67"/>
    </location>
</feature>
<keyword evidence="3 6" id="KW-0249">Electron transport</keyword>
<dbReference type="InterPro" id="IPR011900">
    <property type="entry name" value="GRX_bact"/>
</dbReference>
<evidence type="ECO:0000256" key="5">
    <source>
        <dbReference type="ARBA" id="ARBA00023284"/>
    </source>
</evidence>
<gene>
    <name evidence="8" type="primary">grxC</name>
    <name evidence="8" type="ORF">IPK02_16960</name>
</gene>
<dbReference type="AlphaFoldDB" id="A0A935W4U0"/>
<dbReference type="Proteomes" id="UP000706151">
    <property type="component" value="Unassembled WGS sequence"/>
</dbReference>
<keyword evidence="2 6" id="KW-0813">Transport</keyword>
<dbReference type="CDD" id="cd03418">
    <property type="entry name" value="GRX_GRXb_1_3_like"/>
    <property type="match status" value="1"/>
</dbReference>
<dbReference type="PROSITE" id="PS00195">
    <property type="entry name" value="GLUTAREDOXIN_1"/>
    <property type="match status" value="1"/>
</dbReference>
<dbReference type="NCBIfam" id="TIGR02181">
    <property type="entry name" value="GRX_bact"/>
    <property type="match status" value="1"/>
</dbReference>
<evidence type="ECO:0000256" key="4">
    <source>
        <dbReference type="ARBA" id="ARBA00023157"/>
    </source>
</evidence>
<dbReference type="InterPro" id="IPR002109">
    <property type="entry name" value="Glutaredoxin"/>
</dbReference>